<keyword evidence="3 7" id="KW-0812">Transmembrane</keyword>
<dbReference type="InterPro" id="IPR050250">
    <property type="entry name" value="Macrolide_Exporter_MacB"/>
</dbReference>
<reference evidence="9 10" key="1">
    <citation type="submission" date="2016-10" db="EMBL/GenBank/DDBJ databases">
        <authorList>
            <person name="de Groot N.N."/>
        </authorList>
    </citation>
    <scope>NUCLEOTIDE SEQUENCE [LARGE SCALE GENOMIC DNA]</scope>
    <source>
        <strain evidence="9 10">DSM 43019</strain>
    </source>
</reference>
<dbReference type="Pfam" id="PF02687">
    <property type="entry name" value="FtsX"/>
    <property type="match status" value="1"/>
</dbReference>
<sequence>MRTLILRRARAQWPLLAAVLAVVTIGATLLGVCALLVTRTSDRALEVAASRAVPKDTAVTAYTVTIARGDVASVDADTRSVLREAVTPFGSTMAGRMSTEMRPIEAGPQAARRLAYLSGVENLPDRATLVTGRWPRPGAGEAVLLERTARALGVQPGARVRLGKELVRDPAPGLTVTVVGVARAGAGGGWDRDPLEGAGYVPDYRDGSQLTAEAFGPFLMDYRDLLTGGSAVSRLEITAQPDLSVSSPATLDRLRLGVRDADGRLSAVLGERVQIERIASRLPSVLAATARQQRVTSSAVIAVAVLGAVLTAAALRLAGRLTADVRAAESALLSAAGTSRLQMAGLAGAESALLALLAVAVAAPLSSLAHAALTHLPPLTAAGLTADPAVSGAQLLAVVAGAALLFLPTPARSGLARSGADLALVVLAGGAWFSARSEDADARLDLVRMLVPALALAAGCVIALRLAPPVLRAADRWTSRARGLALPLAMSEAARRPRAIAAGLLVTLGCAAATFAVAFDATWHRSQLDQANLAIGSDLVLTLGAPASAGQGDEVARATGGRARPAADRGVSIGQWLGAGDNPPRLVAVRGPAEAPGVPVTKNAALTVTGRATGGHQLSATPQLVLEDAAGLRTACTAPAVPLDGRPHRLPECVPVDGMRLVAVMLPVVAEGFDYDSDRTSRITVDLSVPGGDGWAATSAEPYSGQLTAPAVTAYGSSLRMTADVALGGPPDAARRLVATAFADPGPVPATVSELLARQLSVGPGDQVQMMAGLTAVPIRIERIVTTVPAAPGAAAISTDLDTLSRALLVRGEPQFPIDAWWVTGATDASATAGLHLGDIRTRTGEAARLTTGPVPAALPGSLRLLVPAALLLLLAGLILHVTCDLQARAVEVARLRGLGMTRREIRTTLLGQHTIVLLPLLVAGAAVGAAATWLVSPLLVRSETGGVPVPTVAPVWPWAAESVLLALLLAAASLAVASVVVVQSRRADAAHLRVAS</sequence>
<dbReference type="Proteomes" id="UP000199645">
    <property type="component" value="Unassembled WGS sequence"/>
</dbReference>
<dbReference type="InterPro" id="IPR003838">
    <property type="entry name" value="ABC3_permease_C"/>
</dbReference>
<evidence type="ECO:0000313" key="9">
    <source>
        <dbReference type="EMBL" id="SFF69101.1"/>
    </source>
</evidence>
<evidence type="ECO:0000259" key="8">
    <source>
        <dbReference type="Pfam" id="PF02687"/>
    </source>
</evidence>
<name>A0A1I2KVN4_9ACTN</name>
<feature type="transmembrane region" description="Helical" evidence="7">
    <location>
        <begin position="499"/>
        <end position="519"/>
    </location>
</feature>
<accession>A0A1I2KVN4</accession>
<evidence type="ECO:0000256" key="2">
    <source>
        <dbReference type="ARBA" id="ARBA00022475"/>
    </source>
</evidence>
<feature type="transmembrane region" description="Helical" evidence="7">
    <location>
        <begin position="865"/>
        <end position="888"/>
    </location>
</feature>
<dbReference type="AlphaFoldDB" id="A0A1I2KVN4"/>
<feature type="transmembrane region" description="Helical" evidence="7">
    <location>
        <begin position="909"/>
        <end position="936"/>
    </location>
</feature>
<evidence type="ECO:0000256" key="1">
    <source>
        <dbReference type="ARBA" id="ARBA00004651"/>
    </source>
</evidence>
<feature type="transmembrane region" description="Helical" evidence="7">
    <location>
        <begin position="352"/>
        <end position="376"/>
    </location>
</feature>
<dbReference type="PANTHER" id="PTHR30572:SF4">
    <property type="entry name" value="ABC TRANSPORTER PERMEASE YTRF"/>
    <property type="match status" value="1"/>
</dbReference>
<protein>
    <submittedName>
        <fullName evidence="9">FtsX-like permease family protein</fullName>
    </submittedName>
</protein>
<feature type="transmembrane region" description="Helical" evidence="7">
    <location>
        <begin position="12"/>
        <end position="37"/>
    </location>
</feature>
<feature type="transmembrane region" description="Helical" evidence="7">
    <location>
        <begin position="419"/>
        <end position="435"/>
    </location>
</feature>
<keyword evidence="2" id="KW-1003">Cell membrane</keyword>
<keyword evidence="5 7" id="KW-0472">Membrane</keyword>
<evidence type="ECO:0000256" key="6">
    <source>
        <dbReference type="ARBA" id="ARBA00038076"/>
    </source>
</evidence>
<keyword evidence="10" id="KW-1185">Reference proteome</keyword>
<feature type="transmembrane region" description="Helical" evidence="7">
    <location>
        <begin position="447"/>
        <end position="467"/>
    </location>
</feature>
<feature type="transmembrane region" description="Helical" evidence="7">
    <location>
        <begin position="388"/>
        <end position="407"/>
    </location>
</feature>
<evidence type="ECO:0000256" key="5">
    <source>
        <dbReference type="ARBA" id="ARBA00023136"/>
    </source>
</evidence>
<proteinExistence type="inferred from homology"/>
<dbReference type="EMBL" id="FONV01000018">
    <property type="protein sequence ID" value="SFF69101.1"/>
    <property type="molecule type" value="Genomic_DNA"/>
</dbReference>
<comment type="subcellular location">
    <subcellularLocation>
        <location evidence="1">Cell membrane</location>
        <topology evidence="1">Multi-pass membrane protein</topology>
    </subcellularLocation>
</comment>
<dbReference type="RefSeq" id="WP_093620844.1">
    <property type="nucleotide sequence ID" value="NZ_BOMT01000087.1"/>
</dbReference>
<feature type="transmembrane region" description="Helical" evidence="7">
    <location>
        <begin position="299"/>
        <end position="318"/>
    </location>
</feature>
<dbReference type="PANTHER" id="PTHR30572">
    <property type="entry name" value="MEMBRANE COMPONENT OF TRANSPORTER-RELATED"/>
    <property type="match status" value="1"/>
</dbReference>
<dbReference type="GO" id="GO:0005886">
    <property type="term" value="C:plasma membrane"/>
    <property type="evidence" value="ECO:0007669"/>
    <property type="project" value="UniProtKB-SubCell"/>
</dbReference>
<feature type="domain" description="ABC3 transporter permease C-terminal" evidence="8">
    <location>
        <begin position="870"/>
        <end position="980"/>
    </location>
</feature>
<organism evidence="9 10">
    <name type="scientific">Actinoplanes philippinensis</name>
    <dbReference type="NCBI Taxonomy" id="35752"/>
    <lineage>
        <taxon>Bacteria</taxon>
        <taxon>Bacillati</taxon>
        <taxon>Actinomycetota</taxon>
        <taxon>Actinomycetes</taxon>
        <taxon>Micromonosporales</taxon>
        <taxon>Micromonosporaceae</taxon>
        <taxon>Actinoplanes</taxon>
    </lineage>
</organism>
<dbReference type="STRING" id="35752.SAMN05421541_11814"/>
<evidence type="ECO:0000256" key="3">
    <source>
        <dbReference type="ARBA" id="ARBA00022692"/>
    </source>
</evidence>
<dbReference type="GO" id="GO:0022857">
    <property type="term" value="F:transmembrane transporter activity"/>
    <property type="evidence" value="ECO:0007669"/>
    <property type="project" value="TreeGrafter"/>
</dbReference>
<evidence type="ECO:0000256" key="4">
    <source>
        <dbReference type="ARBA" id="ARBA00022989"/>
    </source>
</evidence>
<dbReference type="OrthoDB" id="5176391at2"/>
<feature type="transmembrane region" description="Helical" evidence="7">
    <location>
        <begin position="956"/>
        <end position="983"/>
    </location>
</feature>
<keyword evidence="4 7" id="KW-1133">Transmembrane helix</keyword>
<comment type="similarity">
    <text evidence="6">Belongs to the ABC-4 integral membrane protein family.</text>
</comment>
<evidence type="ECO:0000256" key="7">
    <source>
        <dbReference type="SAM" id="Phobius"/>
    </source>
</evidence>
<gene>
    <name evidence="9" type="ORF">SAMN05421541_11814</name>
</gene>
<evidence type="ECO:0000313" key="10">
    <source>
        <dbReference type="Proteomes" id="UP000199645"/>
    </source>
</evidence>